<gene>
    <name evidence="1" type="ORF">RSP824_12640</name>
</gene>
<evidence type="ECO:0000313" key="1">
    <source>
        <dbReference type="EMBL" id="AYA47263.1"/>
    </source>
</evidence>
<organism evidence="1 2">
    <name type="scientific">Ralstonia solanacearum</name>
    <name type="common">Pseudomonas solanacearum</name>
    <dbReference type="NCBI Taxonomy" id="305"/>
    <lineage>
        <taxon>Bacteria</taxon>
        <taxon>Pseudomonadati</taxon>
        <taxon>Pseudomonadota</taxon>
        <taxon>Betaproteobacteria</taxon>
        <taxon>Burkholderiales</taxon>
        <taxon>Burkholderiaceae</taxon>
        <taxon>Ralstonia</taxon>
        <taxon>Ralstonia solanacearum species complex</taxon>
    </lineage>
</organism>
<name>A0AA86IAJ9_RALSL</name>
<dbReference type="EMBL" id="CP025741">
    <property type="protein sequence ID" value="AYA47263.1"/>
    <property type="molecule type" value="Genomic_DNA"/>
</dbReference>
<proteinExistence type="predicted"/>
<reference evidence="2" key="1">
    <citation type="submission" date="2018-01" db="EMBL/GenBank/DDBJ databases">
        <title>Raltonia solanacearum P824 infects blueberry.</title>
        <authorList>
            <person name="Bocsanczy A.M."/>
            <person name="Norman D.J."/>
        </authorList>
    </citation>
    <scope>NUCLEOTIDE SEQUENCE [LARGE SCALE GENOMIC DNA]</scope>
    <source>
        <strain evidence="2">P824</strain>
    </source>
</reference>
<protein>
    <submittedName>
        <fullName evidence="1">Uncharacterized protein</fullName>
    </submittedName>
</protein>
<sequence>MNANFGIVLRKDDREKVLSQLPPQTKKWGEETVVVGKPRYVSPDLDEVEFEIYPVTKFIRSRLPASEQGAELEYVWMTGGGLDKYQSWAVDMNSKNSSVFEIGFCKLLSSLNFWAVMFAPEGERLGEVVAVDVDNLVQILRRCVRDLNMCEGFLAVSSGYRCA</sequence>
<accession>A0AA86IAJ9</accession>
<dbReference type="Proteomes" id="UP000262427">
    <property type="component" value="Chromosome CM"/>
</dbReference>
<evidence type="ECO:0000313" key="2">
    <source>
        <dbReference type="Proteomes" id="UP000262427"/>
    </source>
</evidence>
<dbReference type="AlphaFoldDB" id="A0AA86IAJ9"/>